<evidence type="ECO:0000313" key="3">
    <source>
        <dbReference type="Proteomes" id="UP001597479"/>
    </source>
</evidence>
<reference evidence="3" key="1">
    <citation type="journal article" date="2019" name="Int. J. Syst. Evol. Microbiol.">
        <title>The Global Catalogue of Microorganisms (GCM) 10K type strain sequencing project: providing services to taxonomists for standard genome sequencing and annotation.</title>
        <authorList>
            <consortium name="The Broad Institute Genomics Platform"/>
            <consortium name="The Broad Institute Genome Sequencing Center for Infectious Disease"/>
            <person name="Wu L."/>
            <person name="Ma J."/>
        </authorList>
    </citation>
    <scope>NUCLEOTIDE SEQUENCE [LARGE SCALE GENOMIC DNA]</scope>
    <source>
        <strain evidence="3">CCM 7044</strain>
    </source>
</reference>
<evidence type="ECO:0008006" key="4">
    <source>
        <dbReference type="Google" id="ProtNLM"/>
    </source>
</evidence>
<accession>A0ABW5VVI8</accession>
<dbReference type="EMBL" id="JBHUOG010000002">
    <property type="protein sequence ID" value="MFD2794555.1"/>
    <property type="molecule type" value="Genomic_DNA"/>
</dbReference>
<sequence>MHLIAGPAILVEKPGTGVEMRHIFVSRVGGPVGKAKTVAAGAALAGAAILLSACGSGASGADGEYLSTKNDDLLSLVVEGSSVTYTEIHCDGDLDDAERSVGELNEGQTAIAWTEPGRFENSSEVTITENAIDISGWETFAREGSDAGNAVRADHEEGCAGTGDAGSGSATDGSTSIEDGTYVGARPSTRLPNWPSVARRSRSVSPPVRKS</sequence>
<keyword evidence="3" id="KW-1185">Reference proteome</keyword>
<protein>
    <recommendedName>
        <fullName evidence="4">Lipoprotein antigen</fullName>
    </recommendedName>
</protein>
<name>A0ABW5VVI8_9MICO</name>
<comment type="caution">
    <text evidence="2">The sequence shown here is derived from an EMBL/GenBank/DDBJ whole genome shotgun (WGS) entry which is preliminary data.</text>
</comment>
<dbReference type="RefSeq" id="WP_377183760.1">
    <property type="nucleotide sequence ID" value="NZ_JBHUOG010000002.1"/>
</dbReference>
<feature type="region of interest" description="Disordered" evidence="1">
    <location>
        <begin position="145"/>
        <end position="211"/>
    </location>
</feature>
<proteinExistence type="predicted"/>
<gene>
    <name evidence="2" type="ORF">ACFS27_13445</name>
</gene>
<organism evidence="2 3">
    <name type="scientific">Promicromonospora vindobonensis</name>
    <dbReference type="NCBI Taxonomy" id="195748"/>
    <lineage>
        <taxon>Bacteria</taxon>
        <taxon>Bacillati</taxon>
        <taxon>Actinomycetota</taxon>
        <taxon>Actinomycetes</taxon>
        <taxon>Micrococcales</taxon>
        <taxon>Promicromonosporaceae</taxon>
        <taxon>Promicromonospora</taxon>
    </lineage>
</organism>
<feature type="compositionally biased region" description="Low complexity" evidence="1">
    <location>
        <begin position="167"/>
        <end position="176"/>
    </location>
</feature>
<evidence type="ECO:0000313" key="2">
    <source>
        <dbReference type="EMBL" id="MFD2794555.1"/>
    </source>
</evidence>
<evidence type="ECO:0000256" key="1">
    <source>
        <dbReference type="SAM" id="MobiDB-lite"/>
    </source>
</evidence>
<feature type="compositionally biased region" description="Low complexity" evidence="1">
    <location>
        <begin position="195"/>
        <end position="211"/>
    </location>
</feature>
<dbReference type="Proteomes" id="UP001597479">
    <property type="component" value="Unassembled WGS sequence"/>
</dbReference>